<comment type="caution">
    <text evidence="9">Lacks conserved residue(s) required for the propagation of feature annotation.</text>
</comment>
<evidence type="ECO:0000256" key="1">
    <source>
        <dbReference type="ARBA" id="ARBA00004141"/>
    </source>
</evidence>
<keyword evidence="7 9" id="KW-0811">Translocation</keyword>
<dbReference type="GO" id="GO:0015450">
    <property type="term" value="F:protein-transporting ATPase activity"/>
    <property type="evidence" value="ECO:0007669"/>
    <property type="project" value="UniProtKB-UniRule"/>
</dbReference>
<dbReference type="Pfam" id="PF03840">
    <property type="entry name" value="SecG"/>
    <property type="match status" value="1"/>
</dbReference>
<evidence type="ECO:0000256" key="9">
    <source>
        <dbReference type="RuleBase" id="RU365087"/>
    </source>
</evidence>
<feature type="transmembrane region" description="Helical" evidence="9">
    <location>
        <begin position="50"/>
        <end position="71"/>
    </location>
</feature>
<keyword evidence="5 9" id="KW-0653">Protein transport</keyword>
<dbReference type="STRING" id="1802164.A3H51_02160"/>
<comment type="caution">
    <text evidence="10">The sequence shown here is derived from an EMBL/GenBank/DDBJ whole genome shotgun (WGS) entry which is preliminary data.</text>
</comment>
<evidence type="ECO:0000256" key="6">
    <source>
        <dbReference type="ARBA" id="ARBA00022989"/>
    </source>
</evidence>
<gene>
    <name evidence="10" type="ORF">A3H51_02160</name>
</gene>
<evidence type="ECO:0000256" key="2">
    <source>
        <dbReference type="ARBA" id="ARBA00008445"/>
    </source>
</evidence>
<accession>A0A1G2HHB3</accession>
<evidence type="ECO:0000256" key="3">
    <source>
        <dbReference type="ARBA" id="ARBA00022448"/>
    </source>
</evidence>
<keyword evidence="4 9" id="KW-0812">Transmembrane</keyword>
<dbReference type="Proteomes" id="UP000178509">
    <property type="component" value="Unassembled WGS sequence"/>
</dbReference>
<keyword evidence="3 9" id="KW-0813">Transport</keyword>
<name>A0A1G2HHB3_9BACT</name>
<keyword evidence="6 9" id="KW-1133">Transmembrane helix</keyword>
<protein>
    <recommendedName>
        <fullName evidence="9">Protein-export membrane protein SecG</fullName>
    </recommendedName>
</protein>
<evidence type="ECO:0000256" key="7">
    <source>
        <dbReference type="ARBA" id="ARBA00023010"/>
    </source>
</evidence>
<keyword evidence="8 9" id="KW-0472">Membrane</keyword>
<dbReference type="AlphaFoldDB" id="A0A1G2HHB3"/>
<evidence type="ECO:0000313" key="10">
    <source>
        <dbReference type="EMBL" id="OGZ61268.1"/>
    </source>
</evidence>
<dbReference type="EMBL" id="MHOJ01000047">
    <property type="protein sequence ID" value="OGZ61268.1"/>
    <property type="molecule type" value="Genomic_DNA"/>
</dbReference>
<evidence type="ECO:0000256" key="4">
    <source>
        <dbReference type="ARBA" id="ARBA00022692"/>
    </source>
</evidence>
<comment type="function">
    <text evidence="9">Involved in protein export. Participates in an early event of protein translocation.</text>
</comment>
<dbReference type="GO" id="GO:0005886">
    <property type="term" value="C:plasma membrane"/>
    <property type="evidence" value="ECO:0007669"/>
    <property type="project" value="UniProtKB-SubCell"/>
</dbReference>
<proteinExistence type="inferred from homology"/>
<sequence>MRTILLVTQIVVSVALVASILLQKRGAGLGGAFGGGGSTYYQKRGAEKILYYATIVLSFLFIGLGFAILMFA</sequence>
<evidence type="ECO:0000256" key="8">
    <source>
        <dbReference type="ARBA" id="ARBA00023136"/>
    </source>
</evidence>
<keyword evidence="9" id="KW-1003">Cell membrane</keyword>
<dbReference type="PRINTS" id="PR01651">
    <property type="entry name" value="SECGEXPORT"/>
</dbReference>
<dbReference type="GO" id="GO:0009306">
    <property type="term" value="P:protein secretion"/>
    <property type="evidence" value="ECO:0007669"/>
    <property type="project" value="UniProtKB-UniRule"/>
</dbReference>
<dbReference type="NCBIfam" id="TIGR00810">
    <property type="entry name" value="secG"/>
    <property type="match status" value="1"/>
</dbReference>
<evidence type="ECO:0000256" key="5">
    <source>
        <dbReference type="ARBA" id="ARBA00022927"/>
    </source>
</evidence>
<comment type="subcellular location">
    <subcellularLocation>
        <location evidence="9">Cell membrane</location>
        <topology evidence="9">Multi-pass membrane protein</topology>
    </subcellularLocation>
    <subcellularLocation>
        <location evidence="1">Membrane</location>
        <topology evidence="1">Multi-pass membrane protein</topology>
    </subcellularLocation>
</comment>
<organism evidence="10 11">
    <name type="scientific">Candidatus Spechtbacteria bacterium RIFCSPLOWO2_02_FULL_38_8</name>
    <dbReference type="NCBI Taxonomy" id="1802164"/>
    <lineage>
        <taxon>Bacteria</taxon>
        <taxon>Candidatus Spechtiibacteriota</taxon>
    </lineage>
</organism>
<evidence type="ECO:0000313" key="11">
    <source>
        <dbReference type="Proteomes" id="UP000178509"/>
    </source>
</evidence>
<dbReference type="InterPro" id="IPR004692">
    <property type="entry name" value="SecG"/>
</dbReference>
<comment type="similarity">
    <text evidence="2 9">Belongs to the SecG family.</text>
</comment>
<reference evidence="10 11" key="1">
    <citation type="journal article" date="2016" name="Nat. Commun.">
        <title>Thousands of microbial genomes shed light on interconnected biogeochemical processes in an aquifer system.</title>
        <authorList>
            <person name="Anantharaman K."/>
            <person name="Brown C.T."/>
            <person name="Hug L.A."/>
            <person name="Sharon I."/>
            <person name="Castelle C.J."/>
            <person name="Probst A.J."/>
            <person name="Thomas B.C."/>
            <person name="Singh A."/>
            <person name="Wilkins M.J."/>
            <person name="Karaoz U."/>
            <person name="Brodie E.L."/>
            <person name="Williams K.H."/>
            <person name="Hubbard S.S."/>
            <person name="Banfield J.F."/>
        </authorList>
    </citation>
    <scope>NUCLEOTIDE SEQUENCE [LARGE SCALE GENOMIC DNA]</scope>
</reference>